<proteinExistence type="predicted"/>
<feature type="transmembrane region" description="Helical" evidence="2">
    <location>
        <begin position="245"/>
        <end position="265"/>
    </location>
</feature>
<evidence type="ECO:0000259" key="3">
    <source>
        <dbReference type="Pfam" id="PF02714"/>
    </source>
</evidence>
<reference evidence="4" key="1">
    <citation type="journal article" date="2022" name="G3 (Bethesda)">
        <title>High quality genome of the basidiomycete yeast Dioszegia hungarica PDD-24b-2 isolated from cloud water.</title>
        <authorList>
            <person name="Jarrige D."/>
            <person name="Haridas S."/>
            <person name="Bleykasten-Grosshans C."/>
            <person name="Joly M."/>
            <person name="Nadalig T."/>
            <person name="Sancelme M."/>
            <person name="Vuilleumier S."/>
            <person name="Grigoriev I.V."/>
            <person name="Amato P."/>
            <person name="Bringel F."/>
        </authorList>
    </citation>
    <scope>NUCLEOTIDE SEQUENCE</scope>
    <source>
        <strain evidence="4">PDD-24b-2</strain>
    </source>
</reference>
<feature type="transmembrane region" description="Helical" evidence="2">
    <location>
        <begin position="924"/>
        <end position="942"/>
    </location>
</feature>
<dbReference type="InterPro" id="IPR045122">
    <property type="entry name" value="Csc1-like"/>
</dbReference>
<dbReference type="GO" id="GO:0005227">
    <property type="term" value="F:calcium-activated cation channel activity"/>
    <property type="evidence" value="ECO:0007669"/>
    <property type="project" value="InterPro"/>
</dbReference>
<dbReference type="RefSeq" id="XP_052945326.1">
    <property type="nucleotide sequence ID" value="XM_053092849.1"/>
</dbReference>
<feature type="compositionally biased region" description="Basic and acidic residues" evidence="1">
    <location>
        <begin position="620"/>
        <end position="638"/>
    </location>
</feature>
<feature type="compositionally biased region" description="Low complexity" evidence="1">
    <location>
        <begin position="652"/>
        <end position="669"/>
    </location>
</feature>
<feature type="region of interest" description="Disordered" evidence="1">
    <location>
        <begin position="132"/>
        <end position="154"/>
    </location>
</feature>
<dbReference type="GO" id="GO:0005886">
    <property type="term" value="C:plasma membrane"/>
    <property type="evidence" value="ECO:0007669"/>
    <property type="project" value="TreeGrafter"/>
</dbReference>
<sequence length="1213" mass="129865">MLPIPSPALAAPTQPTTYQWAKRHFYTCDSITYAWEPEWYTQPFYTASSSSYDAAASKGPVNPPGSVLGENTACAAETRSRSGSETAGAGATGSGRGGTTVVRVTTTSGGSTFEATITPVLGSTASLETSALSATGVPSSGQSDLPTPTATASASTSISSTSLSISAISTSSSSSTAASQAQVTDPSSINNCAGDLDFQAWGTIAGAGFTVLIGGLLWLLWALLRGRLPALYSPRTYFVPSDSRPSKAFSLLAFLFPFLPSTSAASGSAATSSLPVVLASLKLLIISSLVALAAGLPLLLVTNPCIAQTSPTNLLGGRLGFLSDLSLLRLLNSLDPAPESASRDSSIQLLLQLSPIRRALPQTIGPALSSARVRLIVILVLGGLLSLVGGLWIVTRTYAQISARRRKFEKATCGGIEMVVVSAKDAPGWKGLSEERLRKMLLDAMKPKEEGQGSEAVELSVVGVFAIPDTTALRAKVEERETALLHLEAEEADYLLGHSGQHGSTAHLPRSQPDTPFTPAQPPIASTSRIAGRSSADISQSSRTPHRPSFAARREPSRFREINRNSLQASFVQFEIGQPIKVDESGKFVPDPSPESEEGHSGVLGAVSESEGESGGSGEADSRASEGSRDEARLHDGPARQLDLQPSPPYRSVQPSAVPSPSSHPSPGVETARTRLKVLDDQVEALQLVAMRSAATGADTVGWVIVGRGVRFIPGGTRIEGCTIEDIDWRNVGARAGGTRFWARIAILGVILGLILIPFIGLSNASSPGFAHYLPFLGPLARSDGFGSGAAQGFVPGLVMCFVVLLAIRGSIFLAHRVPTISRSRRDVLATQATFWLMLSLCIAWALLVSSLEFAVQGLAGDAQKLRDVADGSIYSTWWLFVFLLNVAIILPAIILLQPRRLLRHFRKRRTAKTPRWRFRLSRPAHLSSALLLAGPLLAVLYTLSLSLIFPLLCIPLLILLYLSFVVLRHMTDRVFVDFSFSDGYLGLWLVRRLGWCLGIQPLLYGLILLSRREWAIGGVSCAIALLAVILSEALTARRLPEKRRKHLDSSTRSSLDAVTKSMRFIHPAQRSHSLHSRSASDSSMLQRLTTLLPGYSRLPTSCPLPLRPHTIDDMVYTELASVTRRDLVVGRDKDGDRFFHDPSETNRGLVYPPEMLQPTAVVWLPYTRGGGAESEAAELEGIRGLVAIVDPAPMRREGGIEKDKRKSKDLGN</sequence>
<keyword evidence="2" id="KW-0812">Transmembrane</keyword>
<evidence type="ECO:0000313" key="4">
    <source>
        <dbReference type="EMBL" id="KAI9635549.1"/>
    </source>
</evidence>
<organism evidence="4 5">
    <name type="scientific">Dioszegia hungarica</name>
    <dbReference type="NCBI Taxonomy" id="4972"/>
    <lineage>
        <taxon>Eukaryota</taxon>
        <taxon>Fungi</taxon>
        <taxon>Dikarya</taxon>
        <taxon>Basidiomycota</taxon>
        <taxon>Agaricomycotina</taxon>
        <taxon>Tremellomycetes</taxon>
        <taxon>Tremellales</taxon>
        <taxon>Bulleribasidiaceae</taxon>
        <taxon>Dioszegia</taxon>
    </lineage>
</organism>
<feature type="transmembrane region" description="Helical" evidence="2">
    <location>
        <begin position="785"/>
        <end position="808"/>
    </location>
</feature>
<accession>A0AA38LVC9</accession>
<feature type="region of interest" description="Disordered" evidence="1">
    <location>
        <begin position="1194"/>
        <end position="1213"/>
    </location>
</feature>
<dbReference type="InterPro" id="IPR003864">
    <property type="entry name" value="CSC1/OSCA1-like_7TM"/>
</dbReference>
<keyword evidence="2" id="KW-1133">Transmembrane helix</keyword>
<feature type="region of interest" description="Disordered" evidence="1">
    <location>
        <begin position="73"/>
        <end position="104"/>
    </location>
</feature>
<evidence type="ECO:0000256" key="2">
    <source>
        <dbReference type="SAM" id="Phobius"/>
    </source>
</evidence>
<keyword evidence="2" id="KW-0472">Membrane</keyword>
<dbReference type="Pfam" id="PF02714">
    <property type="entry name" value="RSN1_7TM"/>
    <property type="match status" value="1"/>
</dbReference>
<dbReference type="EMBL" id="JAKWFO010000005">
    <property type="protein sequence ID" value="KAI9635549.1"/>
    <property type="molecule type" value="Genomic_DNA"/>
</dbReference>
<feature type="transmembrane region" description="Helical" evidence="2">
    <location>
        <begin position="375"/>
        <end position="399"/>
    </location>
</feature>
<dbReference type="Proteomes" id="UP001164286">
    <property type="component" value="Unassembled WGS sequence"/>
</dbReference>
<feature type="domain" description="CSC1/OSCA1-like 7TM region" evidence="3">
    <location>
        <begin position="766"/>
        <end position="977"/>
    </location>
</feature>
<name>A0AA38LVC9_9TREE</name>
<keyword evidence="5" id="KW-1185">Reference proteome</keyword>
<feature type="transmembrane region" description="Helical" evidence="2">
    <location>
        <begin position="948"/>
        <end position="968"/>
    </location>
</feature>
<dbReference type="GeneID" id="77732054"/>
<feature type="region of interest" description="Disordered" evidence="1">
    <location>
        <begin position="583"/>
        <end position="670"/>
    </location>
</feature>
<comment type="caution">
    <text evidence="4">The sequence shown here is derived from an EMBL/GenBank/DDBJ whole genome shotgun (WGS) entry which is preliminary data.</text>
</comment>
<feature type="transmembrane region" description="Helical" evidence="2">
    <location>
        <begin position="313"/>
        <end position="331"/>
    </location>
</feature>
<protein>
    <recommendedName>
        <fullName evidence="3">CSC1/OSCA1-like 7TM region domain-containing protein</fullName>
    </recommendedName>
</protein>
<feature type="transmembrane region" description="Helical" evidence="2">
    <location>
        <begin position="745"/>
        <end position="765"/>
    </location>
</feature>
<evidence type="ECO:0000256" key="1">
    <source>
        <dbReference type="SAM" id="MobiDB-lite"/>
    </source>
</evidence>
<gene>
    <name evidence="4" type="ORF">MKK02DRAFT_44239</name>
</gene>
<feature type="transmembrane region" description="Helical" evidence="2">
    <location>
        <begin position="277"/>
        <end position="301"/>
    </location>
</feature>
<feature type="transmembrane region" description="Helical" evidence="2">
    <location>
        <begin position="989"/>
        <end position="1009"/>
    </location>
</feature>
<dbReference type="AlphaFoldDB" id="A0AA38LVC9"/>
<dbReference type="PANTHER" id="PTHR13018">
    <property type="entry name" value="PROBABLE MEMBRANE PROTEIN DUF221-RELATED"/>
    <property type="match status" value="1"/>
</dbReference>
<feature type="region of interest" description="Disordered" evidence="1">
    <location>
        <begin position="498"/>
        <end position="559"/>
    </location>
</feature>
<evidence type="ECO:0000313" key="5">
    <source>
        <dbReference type="Proteomes" id="UP001164286"/>
    </source>
</evidence>
<feature type="compositionally biased region" description="Polar residues" evidence="1">
    <location>
        <begin position="137"/>
        <end position="148"/>
    </location>
</feature>
<feature type="transmembrane region" description="Helical" evidence="2">
    <location>
        <begin position="828"/>
        <end position="848"/>
    </location>
</feature>
<feature type="transmembrane region" description="Helical" evidence="2">
    <location>
        <begin position="878"/>
        <end position="903"/>
    </location>
</feature>
<feature type="transmembrane region" description="Helical" evidence="2">
    <location>
        <begin position="1015"/>
        <end position="1036"/>
    </location>
</feature>
<feature type="transmembrane region" description="Helical" evidence="2">
    <location>
        <begin position="200"/>
        <end position="224"/>
    </location>
</feature>